<protein>
    <submittedName>
        <fullName evidence="1">Uncharacterized protein</fullName>
    </submittedName>
</protein>
<dbReference type="Pfam" id="PF19740">
    <property type="entry name" value="DUF6229"/>
    <property type="match status" value="1"/>
</dbReference>
<dbReference type="InterPro" id="IPR046197">
    <property type="entry name" value="DUF6229"/>
</dbReference>
<evidence type="ECO:0000313" key="1">
    <source>
        <dbReference type="EMBL" id="KAA9380725.1"/>
    </source>
</evidence>
<proteinExistence type="predicted"/>
<reference evidence="1 2" key="1">
    <citation type="submission" date="2019-09" db="EMBL/GenBank/DDBJ databases">
        <title>Screening of Novel Bioactive Compounds from Soil-Associated.</title>
        <authorList>
            <person name="Gong X."/>
        </authorList>
    </citation>
    <scope>NUCLEOTIDE SEQUENCE [LARGE SCALE GENOMIC DNA]</scope>
    <source>
        <strain evidence="1 2">Gxj-6</strain>
    </source>
</reference>
<dbReference type="AlphaFoldDB" id="A0A5J5K7H9"/>
<sequence length="68" mass="7304">MEGVRMPVTLDRSEEIVSAWRSGADVEGWDSPAGPLFIGEYAESEITLTALDTRRPSSCTGANTIPCC</sequence>
<organism evidence="1 2">
    <name type="scientific">Microbispora cellulosiformans</name>
    <dbReference type="NCBI Taxonomy" id="2614688"/>
    <lineage>
        <taxon>Bacteria</taxon>
        <taxon>Bacillati</taxon>
        <taxon>Actinomycetota</taxon>
        <taxon>Actinomycetes</taxon>
        <taxon>Streptosporangiales</taxon>
        <taxon>Streptosporangiaceae</taxon>
        <taxon>Microbispora</taxon>
    </lineage>
</organism>
<comment type="caution">
    <text evidence="1">The sequence shown here is derived from an EMBL/GenBank/DDBJ whole genome shotgun (WGS) entry which is preliminary data.</text>
</comment>
<dbReference type="EMBL" id="VYTZ01000002">
    <property type="protein sequence ID" value="KAA9380725.1"/>
    <property type="molecule type" value="Genomic_DNA"/>
</dbReference>
<keyword evidence="2" id="KW-1185">Reference proteome</keyword>
<gene>
    <name evidence="1" type="ORF">F5972_06335</name>
</gene>
<accession>A0A5J5K7H9</accession>
<name>A0A5J5K7H9_9ACTN</name>
<evidence type="ECO:0000313" key="2">
    <source>
        <dbReference type="Proteomes" id="UP000327011"/>
    </source>
</evidence>
<dbReference type="Proteomes" id="UP000327011">
    <property type="component" value="Unassembled WGS sequence"/>
</dbReference>